<proteinExistence type="predicted"/>
<comment type="caution">
    <text evidence="1">The sequence shown here is derived from an EMBL/GenBank/DDBJ whole genome shotgun (WGS) entry which is preliminary data.</text>
</comment>
<sequence>MSNLVSFILNTLQGPVNDPENTTLWLPKLLYTLKNDDGHKVLPVTAEKENLGAIENSNGIFLSEQIANTWIIYLQTHDPGITSSAAIPDPSNPYPSLSLTNMNIDGLQNVYALVGAATAHSDGYKVTVPLNFNHYGKTVGGVPMTPLRLVSGYSFTASVCTTTDGKTCNGEISDTLTGEGSLTAEIADAQLQAELLVTVNGTGTGRTLGLALDTLTLTGIDDKGPTFDITEITITNFKYGSGFSSFIKQAMTSGQGQAAVFGSVNNALNTPDNIDAVSKALLSRAGDILDRIFGPPPAGGLPSRDSGQEPSNPVDLLLFDRMRGALGTPASNWYLPWQVASLDDPVVDPYGKDKIEIGTKVFKGLTYKDITLTDLVIAGTSNVEAPVDTVFLASPKITATLDFGLLKAGGERTVKRDGHDARVPVPAAPPLSVTFGFAMTQEGISPVDIKGTVAVTVTGMTATLSITPSGDKASELVLDVGGFAVDLSAATVTPTVTLDPPNPFLQGVVEQFFQSDTVKTDIADAITTQLTDQESEISKSVSASARAAIHAQLYS</sequence>
<organism evidence="1 2">
    <name type="scientific">Eilatimonas milleporae</name>
    <dbReference type="NCBI Taxonomy" id="911205"/>
    <lineage>
        <taxon>Bacteria</taxon>
        <taxon>Pseudomonadati</taxon>
        <taxon>Pseudomonadota</taxon>
        <taxon>Alphaproteobacteria</taxon>
        <taxon>Kordiimonadales</taxon>
        <taxon>Kordiimonadaceae</taxon>
        <taxon>Eilatimonas</taxon>
    </lineage>
</organism>
<protein>
    <submittedName>
        <fullName evidence="1">Uncharacterized protein</fullName>
    </submittedName>
</protein>
<reference evidence="1 2" key="1">
    <citation type="submission" date="2018-10" db="EMBL/GenBank/DDBJ databases">
        <title>Genomic Encyclopedia of Archaeal and Bacterial Type Strains, Phase II (KMG-II): from individual species to whole genera.</title>
        <authorList>
            <person name="Goeker M."/>
        </authorList>
    </citation>
    <scope>NUCLEOTIDE SEQUENCE [LARGE SCALE GENOMIC DNA]</scope>
    <source>
        <strain evidence="1 2">DSM 25217</strain>
    </source>
</reference>
<dbReference type="InParanoid" id="A0A3M0CF19"/>
<name>A0A3M0CF19_9PROT</name>
<evidence type="ECO:0000313" key="2">
    <source>
        <dbReference type="Proteomes" id="UP000271227"/>
    </source>
</evidence>
<dbReference type="RefSeq" id="WP_121938764.1">
    <property type="nucleotide sequence ID" value="NZ_REFR01000011.1"/>
</dbReference>
<dbReference type="EMBL" id="REFR01000011">
    <property type="protein sequence ID" value="RMB08012.1"/>
    <property type="molecule type" value="Genomic_DNA"/>
</dbReference>
<evidence type="ECO:0000313" key="1">
    <source>
        <dbReference type="EMBL" id="RMB08012.1"/>
    </source>
</evidence>
<accession>A0A3M0CF19</accession>
<dbReference type="AlphaFoldDB" id="A0A3M0CF19"/>
<dbReference type="Proteomes" id="UP000271227">
    <property type="component" value="Unassembled WGS sequence"/>
</dbReference>
<gene>
    <name evidence="1" type="ORF">BXY39_2107</name>
</gene>
<dbReference type="OrthoDB" id="1489488at2"/>
<keyword evidence="2" id="KW-1185">Reference proteome</keyword>